<keyword evidence="3" id="KW-1185">Reference proteome</keyword>
<keyword evidence="1" id="KW-1133">Transmembrane helix</keyword>
<dbReference type="Proteomes" id="UP001516023">
    <property type="component" value="Unassembled WGS sequence"/>
</dbReference>
<gene>
    <name evidence="2" type="ORF">HJC23_003549</name>
</gene>
<reference evidence="2 3" key="1">
    <citation type="journal article" date="2020" name="G3 (Bethesda)">
        <title>Improved Reference Genome for Cyclotella cryptica CCMP332, a Model for Cell Wall Morphogenesis, Salinity Adaptation, and Lipid Production in Diatoms (Bacillariophyta).</title>
        <authorList>
            <person name="Roberts W.R."/>
            <person name="Downey K.M."/>
            <person name="Ruck E.C."/>
            <person name="Traller J.C."/>
            <person name="Alverson A.J."/>
        </authorList>
    </citation>
    <scope>NUCLEOTIDE SEQUENCE [LARGE SCALE GENOMIC DNA]</scope>
    <source>
        <strain evidence="2 3">CCMP332</strain>
    </source>
</reference>
<sequence length="96" mass="10411">MPSVAISFTTTADTELTAAVLKLPLPPLLPMPETSLPPVQNSSPALQLLRRRCTLHLLIFTLTIEYFIPSQWGLEVCILVCAIAAAVSFVNKSFAT</sequence>
<evidence type="ECO:0000313" key="3">
    <source>
        <dbReference type="Proteomes" id="UP001516023"/>
    </source>
</evidence>
<organism evidence="2 3">
    <name type="scientific">Cyclotella cryptica</name>
    <dbReference type="NCBI Taxonomy" id="29204"/>
    <lineage>
        <taxon>Eukaryota</taxon>
        <taxon>Sar</taxon>
        <taxon>Stramenopiles</taxon>
        <taxon>Ochrophyta</taxon>
        <taxon>Bacillariophyta</taxon>
        <taxon>Coscinodiscophyceae</taxon>
        <taxon>Thalassiosirophycidae</taxon>
        <taxon>Stephanodiscales</taxon>
        <taxon>Stephanodiscaceae</taxon>
        <taxon>Cyclotella</taxon>
    </lineage>
</organism>
<dbReference type="AlphaFoldDB" id="A0ABD3P3T5"/>
<keyword evidence="1" id="KW-0472">Membrane</keyword>
<feature type="transmembrane region" description="Helical" evidence="1">
    <location>
        <begin position="72"/>
        <end position="90"/>
    </location>
</feature>
<accession>A0ABD3P3T5</accession>
<evidence type="ECO:0000256" key="1">
    <source>
        <dbReference type="SAM" id="Phobius"/>
    </source>
</evidence>
<evidence type="ECO:0000313" key="2">
    <source>
        <dbReference type="EMBL" id="KAL3782101.1"/>
    </source>
</evidence>
<protein>
    <submittedName>
        <fullName evidence="2">Uncharacterized protein</fullName>
    </submittedName>
</protein>
<keyword evidence="1" id="KW-0812">Transmembrane</keyword>
<name>A0ABD3P3T5_9STRA</name>
<comment type="caution">
    <text evidence="2">The sequence shown here is derived from an EMBL/GenBank/DDBJ whole genome shotgun (WGS) entry which is preliminary data.</text>
</comment>
<proteinExistence type="predicted"/>
<dbReference type="EMBL" id="JABMIG020000297">
    <property type="protein sequence ID" value="KAL3782101.1"/>
    <property type="molecule type" value="Genomic_DNA"/>
</dbReference>